<evidence type="ECO:0000256" key="7">
    <source>
        <dbReference type="ARBA" id="ARBA00023136"/>
    </source>
</evidence>
<dbReference type="PANTHER" id="PTHR21461:SF69">
    <property type="entry name" value="GLYCOSYLTRANSFERASE FAMILY 92 PROTEIN"/>
    <property type="match status" value="1"/>
</dbReference>
<sequence length="258" mass="30174">MTDDLDLHLWYSKRKDIQKYVQIIHFPQAPAQHAAYLQCLRHDAANETFVALIDIDEFVVLKKHDNIVDFMEEHCSEDCGQISLNWNTLTVSNETNYRPVPTLMRNIHSYQIWGTIKVIVRPSYVDTDRFDWGHSVRLKKGNWVDTTGKVIPRPNNWKKQANNGGPSDVGLLYHYRFRSPGEFYHKNCIRGDVLHSRGEQPKCTINRPGTRVDQGMYGGNLDTLAWELLKKMVPKYAIFEKYTNATMKTLYLDYPYRF</sequence>
<dbReference type="EMBL" id="JATAAI010000026">
    <property type="protein sequence ID" value="KAK1737186.1"/>
    <property type="molecule type" value="Genomic_DNA"/>
</dbReference>
<comment type="caution">
    <text evidence="8">The sequence shown here is derived from an EMBL/GenBank/DDBJ whole genome shotgun (WGS) entry which is preliminary data.</text>
</comment>
<accession>A0AAD9D7M3</accession>
<evidence type="ECO:0000256" key="2">
    <source>
        <dbReference type="ARBA" id="ARBA00007647"/>
    </source>
</evidence>
<dbReference type="PANTHER" id="PTHR21461">
    <property type="entry name" value="GLYCOSYLTRANSFERASE FAMILY 92 PROTEIN"/>
    <property type="match status" value="1"/>
</dbReference>
<evidence type="ECO:0008006" key="10">
    <source>
        <dbReference type="Google" id="ProtNLM"/>
    </source>
</evidence>
<evidence type="ECO:0000256" key="5">
    <source>
        <dbReference type="ARBA" id="ARBA00022692"/>
    </source>
</evidence>
<evidence type="ECO:0000313" key="8">
    <source>
        <dbReference type="EMBL" id="KAK1737186.1"/>
    </source>
</evidence>
<dbReference type="GO" id="GO:0016020">
    <property type="term" value="C:membrane"/>
    <property type="evidence" value="ECO:0007669"/>
    <property type="project" value="UniProtKB-SubCell"/>
</dbReference>
<comment type="subcellular location">
    <subcellularLocation>
        <location evidence="1">Membrane</location>
        <topology evidence="1">Single-pass membrane protein</topology>
    </subcellularLocation>
</comment>
<dbReference type="Proteomes" id="UP001224775">
    <property type="component" value="Unassembled WGS sequence"/>
</dbReference>
<dbReference type="Pfam" id="PF01697">
    <property type="entry name" value="Glyco_transf_92"/>
    <property type="match status" value="1"/>
</dbReference>
<dbReference type="GO" id="GO:0005737">
    <property type="term" value="C:cytoplasm"/>
    <property type="evidence" value="ECO:0007669"/>
    <property type="project" value="TreeGrafter"/>
</dbReference>
<evidence type="ECO:0000256" key="1">
    <source>
        <dbReference type="ARBA" id="ARBA00004167"/>
    </source>
</evidence>
<evidence type="ECO:0000256" key="6">
    <source>
        <dbReference type="ARBA" id="ARBA00022989"/>
    </source>
</evidence>
<name>A0AAD9D7M3_9STRA</name>
<dbReference type="GO" id="GO:0016757">
    <property type="term" value="F:glycosyltransferase activity"/>
    <property type="evidence" value="ECO:0007669"/>
    <property type="project" value="UniProtKB-KW"/>
</dbReference>
<keyword evidence="4" id="KW-0808">Transferase</keyword>
<keyword evidence="7" id="KW-0472">Membrane</keyword>
<evidence type="ECO:0000313" key="9">
    <source>
        <dbReference type="Proteomes" id="UP001224775"/>
    </source>
</evidence>
<keyword evidence="9" id="KW-1185">Reference proteome</keyword>
<evidence type="ECO:0000256" key="3">
    <source>
        <dbReference type="ARBA" id="ARBA00022676"/>
    </source>
</evidence>
<evidence type="ECO:0000256" key="4">
    <source>
        <dbReference type="ARBA" id="ARBA00022679"/>
    </source>
</evidence>
<keyword evidence="5" id="KW-0812">Transmembrane</keyword>
<proteinExistence type="inferred from homology"/>
<dbReference type="InterPro" id="IPR008166">
    <property type="entry name" value="Glyco_transf_92"/>
</dbReference>
<comment type="similarity">
    <text evidence="2">Belongs to the glycosyltransferase 92 family.</text>
</comment>
<organism evidence="8 9">
    <name type="scientific">Skeletonema marinoi</name>
    <dbReference type="NCBI Taxonomy" id="267567"/>
    <lineage>
        <taxon>Eukaryota</taxon>
        <taxon>Sar</taxon>
        <taxon>Stramenopiles</taxon>
        <taxon>Ochrophyta</taxon>
        <taxon>Bacillariophyta</taxon>
        <taxon>Coscinodiscophyceae</taxon>
        <taxon>Thalassiosirophycidae</taxon>
        <taxon>Thalassiosirales</taxon>
        <taxon>Skeletonemataceae</taxon>
        <taxon>Skeletonema</taxon>
        <taxon>Skeletonema marinoi-dohrnii complex</taxon>
    </lineage>
</organism>
<keyword evidence="6" id="KW-1133">Transmembrane helix</keyword>
<reference evidence="8" key="1">
    <citation type="submission" date="2023-06" db="EMBL/GenBank/DDBJ databases">
        <title>Survivors Of The Sea: Transcriptome response of Skeletonema marinoi to long-term dormancy.</title>
        <authorList>
            <person name="Pinder M.I.M."/>
            <person name="Kourtchenko O."/>
            <person name="Robertson E.K."/>
            <person name="Larsson T."/>
            <person name="Maumus F."/>
            <person name="Osuna-Cruz C.M."/>
            <person name="Vancaester E."/>
            <person name="Stenow R."/>
            <person name="Vandepoele K."/>
            <person name="Ploug H."/>
            <person name="Bruchert V."/>
            <person name="Godhe A."/>
            <person name="Topel M."/>
        </authorList>
    </citation>
    <scope>NUCLEOTIDE SEQUENCE</scope>
    <source>
        <strain evidence="8">R05AC</strain>
    </source>
</reference>
<protein>
    <recommendedName>
        <fullName evidence="10">Glycosyltransferase family 92 protein</fullName>
    </recommendedName>
</protein>
<keyword evidence="3" id="KW-0328">Glycosyltransferase</keyword>
<gene>
    <name evidence="8" type="ORF">QTG54_012053</name>
</gene>
<dbReference type="AlphaFoldDB" id="A0AAD9D7M3"/>